<organism evidence="1 2">
    <name type="scientific">Actinocatenispora rupis</name>
    <dbReference type="NCBI Taxonomy" id="519421"/>
    <lineage>
        <taxon>Bacteria</taxon>
        <taxon>Bacillati</taxon>
        <taxon>Actinomycetota</taxon>
        <taxon>Actinomycetes</taxon>
        <taxon>Micromonosporales</taxon>
        <taxon>Micromonosporaceae</taxon>
        <taxon>Actinocatenispora</taxon>
    </lineage>
</organism>
<accession>A0A8J3J9L5</accession>
<name>A0A8J3J9L5_9ACTN</name>
<dbReference type="AlphaFoldDB" id="A0A8J3J9L5"/>
<evidence type="ECO:0000313" key="1">
    <source>
        <dbReference type="EMBL" id="GID12609.1"/>
    </source>
</evidence>
<dbReference type="Proteomes" id="UP000612808">
    <property type="component" value="Unassembled WGS sequence"/>
</dbReference>
<dbReference type="GO" id="GO:0000150">
    <property type="term" value="F:DNA strand exchange activity"/>
    <property type="evidence" value="ECO:0007669"/>
    <property type="project" value="InterPro"/>
</dbReference>
<dbReference type="InterPro" id="IPR036162">
    <property type="entry name" value="Resolvase-like_N_sf"/>
</dbReference>
<proteinExistence type="predicted"/>
<reference evidence="1" key="1">
    <citation type="submission" date="2021-01" db="EMBL/GenBank/DDBJ databases">
        <title>Whole genome shotgun sequence of Actinocatenispora rupis NBRC 107355.</title>
        <authorList>
            <person name="Komaki H."/>
            <person name="Tamura T."/>
        </authorList>
    </citation>
    <scope>NUCLEOTIDE SEQUENCE</scope>
    <source>
        <strain evidence="1">NBRC 107355</strain>
    </source>
</reference>
<sequence length="76" mass="7869">MNVSVVGGYPYAAGHDPTLIGYARCSTDAQDLTAQREALAAVRAGDTLIVPKLARLARNAPDAHDIGHALEATATP</sequence>
<dbReference type="EMBL" id="BOMB01000019">
    <property type="protein sequence ID" value="GID12609.1"/>
    <property type="molecule type" value="Genomic_DNA"/>
</dbReference>
<gene>
    <name evidence="1" type="ORF">Aru02nite_34980</name>
</gene>
<comment type="caution">
    <text evidence="1">The sequence shown here is derived from an EMBL/GenBank/DDBJ whole genome shotgun (WGS) entry which is preliminary data.</text>
</comment>
<dbReference type="RefSeq" id="WP_239076743.1">
    <property type="nucleotide sequence ID" value="NZ_BAAAZM010000013.1"/>
</dbReference>
<dbReference type="SUPFAM" id="SSF53041">
    <property type="entry name" value="Resolvase-like"/>
    <property type="match status" value="1"/>
</dbReference>
<evidence type="ECO:0000313" key="2">
    <source>
        <dbReference type="Proteomes" id="UP000612808"/>
    </source>
</evidence>
<protein>
    <recommendedName>
        <fullName evidence="3">Resolvase, N terminal domain</fullName>
    </recommendedName>
</protein>
<dbReference type="GO" id="GO:0003677">
    <property type="term" value="F:DNA binding"/>
    <property type="evidence" value="ECO:0007669"/>
    <property type="project" value="InterPro"/>
</dbReference>
<keyword evidence="2" id="KW-1185">Reference proteome</keyword>
<evidence type="ECO:0008006" key="3">
    <source>
        <dbReference type="Google" id="ProtNLM"/>
    </source>
</evidence>